<evidence type="ECO:0000256" key="1">
    <source>
        <dbReference type="SAM" id="Phobius"/>
    </source>
</evidence>
<organism evidence="2 3">
    <name type="scientific">Staphylococcus cohnii subsp. cohnii</name>
    <dbReference type="NCBI Taxonomy" id="74704"/>
    <lineage>
        <taxon>Bacteria</taxon>
        <taxon>Bacillati</taxon>
        <taxon>Bacillota</taxon>
        <taxon>Bacilli</taxon>
        <taxon>Bacillales</taxon>
        <taxon>Staphylococcaceae</taxon>
        <taxon>Staphylococcus</taxon>
        <taxon>Staphylococcus cohnii species complex</taxon>
    </lineage>
</organism>
<dbReference type="EMBL" id="LAKJ01000027">
    <property type="protein sequence ID" value="KKI62884.1"/>
    <property type="molecule type" value="Genomic_DNA"/>
</dbReference>
<feature type="transmembrane region" description="Helical" evidence="1">
    <location>
        <begin position="35"/>
        <end position="53"/>
    </location>
</feature>
<comment type="caution">
    <text evidence="2">The sequence shown here is derived from an EMBL/GenBank/DDBJ whole genome shotgun (WGS) entry which is preliminary data.</text>
</comment>
<gene>
    <name evidence="2" type="ORF">UF66_1635</name>
</gene>
<dbReference type="AlphaFoldDB" id="A0A0M2NWH9"/>
<keyword evidence="1" id="KW-0812">Transmembrane</keyword>
<keyword evidence="1" id="KW-1133">Transmembrane helix</keyword>
<dbReference type="RefSeq" id="WP_019468829.1">
    <property type="nucleotide sequence ID" value="NZ_BKAS01000019.1"/>
</dbReference>
<dbReference type="Proteomes" id="UP000034455">
    <property type="component" value="Unassembled WGS sequence"/>
</dbReference>
<dbReference type="PATRIC" id="fig|74704.6.peg.1678"/>
<name>A0A0M2NWH9_STACC</name>
<protein>
    <submittedName>
        <fullName evidence="2">Uncharacterized protein</fullName>
    </submittedName>
</protein>
<dbReference type="GeneID" id="58098787"/>
<evidence type="ECO:0000313" key="3">
    <source>
        <dbReference type="Proteomes" id="UP000034455"/>
    </source>
</evidence>
<accession>A0A0M2NWH9</accession>
<keyword evidence="1" id="KW-0472">Membrane</keyword>
<sequence length="58" mass="6662">MNKRYLKVLGLYTISTLGPAMMLNEKCLSSSTFKWLLRTLTGYGIFAYGLHILTKFKK</sequence>
<reference evidence="2 3" key="1">
    <citation type="submission" date="2015-03" db="EMBL/GenBank/DDBJ databases">
        <title>Genome Assembly of Staphylococcus cohnii subsp. cohnii strain G22B2.</title>
        <authorList>
            <person name="Nair G."/>
            <person name="Kaur G."/>
            <person name="Khatri I."/>
            <person name="Singh N.K."/>
            <person name="Sathyabama S."/>
            <person name="Maurya S.K."/>
            <person name="Subramanian S."/>
            <person name="Agrewala J.N."/>
            <person name="Mayilraj S."/>
        </authorList>
    </citation>
    <scope>NUCLEOTIDE SEQUENCE [LARGE SCALE GENOMIC DNA]</scope>
    <source>
        <strain evidence="2 3">G22B2</strain>
    </source>
</reference>
<feature type="transmembrane region" description="Helical" evidence="1">
    <location>
        <begin position="5"/>
        <end position="23"/>
    </location>
</feature>
<evidence type="ECO:0000313" key="2">
    <source>
        <dbReference type="EMBL" id="KKI62884.1"/>
    </source>
</evidence>
<proteinExistence type="predicted"/>